<proteinExistence type="predicted"/>
<organism evidence="1 2">
    <name type="scientific">Lactuca virosa</name>
    <dbReference type="NCBI Taxonomy" id="75947"/>
    <lineage>
        <taxon>Eukaryota</taxon>
        <taxon>Viridiplantae</taxon>
        <taxon>Streptophyta</taxon>
        <taxon>Embryophyta</taxon>
        <taxon>Tracheophyta</taxon>
        <taxon>Spermatophyta</taxon>
        <taxon>Magnoliopsida</taxon>
        <taxon>eudicotyledons</taxon>
        <taxon>Gunneridae</taxon>
        <taxon>Pentapetalae</taxon>
        <taxon>asterids</taxon>
        <taxon>campanulids</taxon>
        <taxon>Asterales</taxon>
        <taxon>Asteraceae</taxon>
        <taxon>Cichorioideae</taxon>
        <taxon>Cichorieae</taxon>
        <taxon>Lactucinae</taxon>
        <taxon>Lactuca</taxon>
    </lineage>
</organism>
<protein>
    <submittedName>
        <fullName evidence="1">Uncharacterized protein</fullName>
    </submittedName>
</protein>
<reference evidence="1 2" key="1">
    <citation type="submission" date="2022-01" db="EMBL/GenBank/DDBJ databases">
        <authorList>
            <person name="Xiong W."/>
            <person name="Schranz E."/>
        </authorList>
    </citation>
    <scope>NUCLEOTIDE SEQUENCE [LARGE SCALE GENOMIC DNA]</scope>
</reference>
<comment type="caution">
    <text evidence="1">The sequence shown here is derived from an EMBL/GenBank/DDBJ whole genome shotgun (WGS) entry which is preliminary data.</text>
</comment>
<sequence>MPPSPLGPSSAAANRSFAAGTVSSLPSDVVISVVAEEEEDRRCGRERSRSCLRLWGSWFLPPTLPLSRCCWTSCVSIAASSGICQSAAGAYLRDFSSVRYSDDRRKAKA</sequence>
<dbReference type="EMBL" id="CAKMRJ010000001">
    <property type="protein sequence ID" value="CAH1412579.1"/>
    <property type="molecule type" value="Genomic_DNA"/>
</dbReference>
<dbReference type="AlphaFoldDB" id="A0AAU9LLR5"/>
<keyword evidence="2" id="KW-1185">Reference proteome</keyword>
<accession>A0AAU9LLR5</accession>
<gene>
    <name evidence="1" type="ORF">LVIROSA_LOCUS587</name>
</gene>
<name>A0AAU9LLR5_9ASTR</name>
<evidence type="ECO:0000313" key="2">
    <source>
        <dbReference type="Proteomes" id="UP001157418"/>
    </source>
</evidence>
<dbReference type="Proteomes" id="UP001157418">
    <property type="component" value="Unassembled WGS sequence"/>
</dbReference>
<evidence type="ECO:0000313" key="1">
    <source>
        <dbReference type="EMBL" id="CAH1412579.1"/>
    </source>
</evidence>